<dbReference type="Pfam" id="PF02653">
    <property type="entry name" value="BPD_transp_2"/>
    <property type="match status" value="1"/>
</dbReference>
<evidence type="ECO:0000256" key="4">
    <source>
        <dbReference type="ARBA" id="ARBA00022989"/>
    </source>
</evidence>
<evidence type="ECO:0000313" key="7">
    <source>
        <dbReference type="EMBL" id="QDU43345.1"/>
    </source>
</evidence>
<protein>
    <submittedName>
        <fullName evidence="7">D-allose transport system permease protein AlsC</fullName>
    </submittedName>
</protein>
<dbReference type="PANTHER" id="PTHR32196">
    <property type="entry name" value="ABC TRANSPORTER PERMEASE PROTEIN YPHD-RELATED-RELATED"/>
    <property type="match status" value="1"/>
</dbReference>
<dbReference type="AlphaFoldDB" id="A0A517ZLN4"/>
<proteinExistence type="predicted"/>
<evidence type="ECO:0000256" key="6">
    <source>
        <dbReference type="SAM" id="Phobius"/>
    </source>
</evidence>
<feature type="transmembrane region" description="Helical" evidence="6">
    <location>
        <begin position="195"/>
        <end position="213"/>
    </location>
</feature>
<feature type="transmembrane region" description="Helical" evidence="6">
    <location>
        <begin position="59"/>
        <end position="76"/>
    </location>
</feature>
<dbReference type="EMBL" id="CP036276">
    <property type="protein sequence ID" value="QDU43345.1"/>
    <property type="molecule type" value="Genomic_DNA"/>
</dbReference>
<evidence type="ECO:0000256" key="1">
    <source>
        <dbReference type="ARBA" id="ARBA00004651"/>
    </source>
</evidence>
<dbReference type="InterPro" id="IPR001851">
    <property type="entry name" value="ABC_transp_permease"/>
</dbReference>
<comment type="subcellular location">
    <subcellularLocation>
        <location evidence="1">Cell membrane</location>
        <topology evidence="1">Multi-pass membrane protein</topology>
    </subcellularLocation>
</comment>
<gene>
    <name evidence="7" type="primary">alsC</name>
    <name evidence="7" type="ORF">Mal52_18170</name>
</gene>
<evidence type="ECO:0000256" key="2">
    <source>
        <dbReference type="ARBA" id="ARBA00022475"/>
    </source>
</evidence>
<feature type="transmembrane region" description="Helical" evidence="6">
    <location>
        <begin position="327"/>
        <end position="343"/>
    </location>
</feature>
<feature type="transmembrane region" description="Helical" evidence="6">
    <location>
        <begin position="355"/>
        <end position="379"/>
    </location>
</feature>
<keyword evidence="4 6" id="KW-1133">Transmembrane helix</keyword>
<feature type="transmembrane region" description="Helical" evidence="6">
    <location>
        <begin position="82"/>
        <end position="100"/>
    </location>
</feature>
<evidence type="ECO:0000256" key="3">
    <source>
        <dbReference type="ARBA" id="ARBA00022692"/>
    </source>
</evidence>
<dbReference type="RefSeq" id="WP_145375462.1">
    <property type="nucleotide sequence ID" value="NZ_CP036276.1"/>
</dbReference>
<feature type="transmembrane region" description="Helical" evidence="6">
    <location>
        <begin position="385"/>
        <end position="405"/>
    </location>
</feature>
<dbReference type="GO" id="GO:0005886">
    <property type="term" value="C:plasma membrane"/>
    <property type="evidence" value="ECO:0007669"/>
    <property type="project" value="UniProtKB-SubCell"/>
</dbReference>
<dbReference type="GO" id="GO:0022857">
    <property type="term" value="F:transmembrane transporter activity"/>
    <property type="evidence" value="ECO:0007669"/>
    <property type="project" value="InterPro"/>
</dbReference>
<keyword evidence="3 6" id="KW-0812">Transmembrane</keyword>
<dbReference type="PANTHER" id="PTHR32196:SF15">
    <property type="entry name" value="SUGAR ABC TRANSPORTER PERMEASE PROTEIN"/>
    <property type="match status" value="1"/>
</dbReference>
<reference evidence="7 8" key="1">
    <citation type="submission" date="2019-02" db="EMBL/GenBank/DDBJ databases">
        <title>Deep-cultivation of Planctomycetes and their phenomic and genomic characterization uncovers novel biology.</title>
        <authorList>
            <person name="Wiegand S."/>
            <person name="Jogler M."/>
            <person name="Boedeker C."/>
            <person name="Pinto D."/>
            <person name="Vollmers J."/>
            <person name="Rivas-Marin E."/>
            <person name="Kohn T."/>
            <person name="Peeters S.H."/>
            <person name="Heuer A."/>
            <person name="Rast P."/>
            <person name="Oberbeckmann S."/>
            <person name="Bunk B."/>
            <person name="Jeske O."/>
            <person name="Meyerdierks A."/>
            <person name="Storesund J.E."/>
            <person name="Kallscheuer N."/>
            <person name="Luecker S."/>
            <person name="Lage O.M."/>
            <person name="Pohl T."/>
            <person name="Merkel B.J."/>
            <person name="Hornburger P."/>
            <person name="Mueller R.-W."/>
            <person name="Bruemmer F."/>
            <person name="Labrenz M."/>
            <person name="Spormann A.M."/>
            <person name="Op den Camp H."/>
            <person name="Overmann J."/>
            <person name="Amann R."/>
            <person name="Jetten M.S.M."/>
            <person name="Mascher T."/>
            <person name="Medema M.H."/>
            <person name="Devos D.P."/>
            <person name="Kaster A.-K."/>
            <person name="Ovreas L."/>
            <person name="Rohde M."/>
            <person name="Galperin M.Y."/>
            <person name="Jogler C."/>
        </authorList>
    </citation>
    <scope>NUCLEOTIDE SEQUENCE [LARGE SCALE GENOMIC DNA]</scope>
    <source>
        <strain evidence="7 8">Mal52</strain>
    </source>
</reference>
<feature type="transmembrane region" description="Helical" evidence="6">
    <location>
        <begin position="244"/>
        <end position="267"/>
    </location>
</feature>
<evidence type="ECO:0000256" key="5">
    <source>
        <dbReference type="ARBA" id="ARBA00023136"/>
    </source>
</evidence>
<keyword evidence="2" id="KW-1003">Cell membrane</keyword>
<dbReference type="CDD" id="cd06579">
    <property type="entry name" value="TM_PBP1_transp_AraH_like"/>
    <property type="match status" value="1"/>
</dbReference>
<accession>A0A517ZLN4</accession>
<keyword evidence="8" id="KW-1185">Reference proteome</keyword>
<feature type="transmembrane region" description="Helical" evidence="6">
    <location>
        <begin position="20"/>
        <end position="38"/>
    </location>
</feature>
<feature type="transmembrane region" description="Helical" evidence="6">
    <location>
        <begin position="112"/>
        <end position="131"/>
    </location>
</feature>
<feature type="transmembrane region" description="Helical" evidence="6">
    <location>
        <begin position="137"/>
        <end position="157"/>
    </location>
</feature>
<dbReference type="Proteomes" id="UP000319383">
    <property type="component" value="Chromosome"/>
</dbReference>
<keyword evidence="5 6" id="KW-0472">Membrane</keyword>
<name>A0A517ZLN4_9PLAN</name>
<dbReference type="KEGG" id="sdyn:Mal52_18170"/>
<evidence type="ECO:0000313" key="8">
    <source>
        <dbReference type="Proteomes" id="UP000319383"/>
    </source>
</evidence>
<feature type="transmembrane region" description="Helical" evidence="6">
    <location>
        <begin position="279"/>
        <end position="307"/>
    </location>
</feature>
<sequence length="411" mass="42990">MSRNDSNSSNFARWLQRYGNELGLLFAILVVVGITAGMDDSYRQKPSQNAAEILRQASLLGIFALGAATVIIAGGIDLSSGSVIAFSGAICTSIMIALAPVDDAGNLQTRDLGAGILCAAVVGTLLVAVLIGSFHAWLITVIGLPPFIATLASLVGLRSLARVLVQDVTAAVTTQGRNTQIYVNDASFRSWGSRWWIPLVIFLVLSGLMWILMSKTVIGRHLYALGGNEEAAKLSGIRTDRLKWLAYCVGTVTAAIAGILYSSYVGMSNPATQGMGYELNAIAAAVVGGCSLSGGIGTIPGVMLGALFLRVVIDSVAKTVKTNPDEFQGLIVGALVVLAVAFNELRDAGALKKQFFPGGLGVVNIFILSLLGGVITAVMSSDHKLVIGGSTAVVILGVLAFKKFLEMRSRN</sequence>
<organism evidence="7 8">
    <name type="scientific">Symmachiella dynata</name>
    <dbReference type="NCBI Taxonomy" id="2527995"/>
    <lineage>
        <taxon>Bacteria</taxon>
        <taxon>Pseudomonadati</taxon>
        <taxon>Planctomycetota</taxon>
        <taxon>Planctomycetia</taxon>
        <taxon>Planctomycetales</taxon>
        <taxon>Planctomycetaceae</taxon>
        <taxon>Symmachiella</taxon>
    </lineage>
</organism>